<dbReference type="EMBL" id="CADIKF010000003">
    <property type="protein sequence ID" value="CAB3748738.1"/>
    <property type="molecule type" value="Genomic_DNA"/>
</dbReference>
<organism evidence="2 3">
    <name type="scientific">Paraburkholderia solisilvae</name>
    <dbReference type="NCBI Taxonomy" id="624376"/>
    <lineage>
        <taxon>Bacteria</taxon>
        <taxon>Pseudomonadati</taxon>
        <taxon>Pseudomonadota</taxon>
        <taxon>Betaproteobacteria</taxon>
        <taxon>Burkholderiales</taxon>
        <taxon>Burkholderiaceae</taxon>
        <taxon>Paraburkholderia</taxon>
    </lineage>
</organism>
<sequence length="56" mass="6512">MAESMVSVVIAVALIAFAAILLTHQFKRELHRGRTAGHTDGRLERRPLWERLRHRH</sequence>
<dbReference type="RefSeq" id="WP_175109262.1">
    <property type="nucleotide sequence ID" value="NZ_CADIKF010000003.1"/>
</dbReference>
<protein>
    <submittedName>
        <fullName evidence="2">Uncharacterized protein</fullName>
    </submittedName>
</protein>
<evidence type="ECO:0000256" key="1">
    <source>
        <dbReference type="SAM" id="Phobius"/>
    </source>
</evidence>
<evidence type="ECO:0000313" key="2">
    <source>
        <dbReference type="EMBL" id="CAB3748738.1"/>
    </source>
</evidence>
<feature type="transmembrane region" description="Helical" evidence="1">
    <location>
        <begin position="6"/>
        <end position="24"/>
    </location>
</feature>
<reference evidence="2 3" key="1">
    <citation type="submission" date="2020-04" db="EMBL/GenBank/DDBJ databases">
        <authorList>
            <person name="De Canck E."/>
        </authorList>
    </citation>
    <scope>NUCLEOTIDE SEQUENCE [LARGE SCALE GENOMIC DNA]</scope>
    <source>
        <strain evidence="2 3">LMG 29739</strain>
    </source>
</reference>
<dbReference type="AlphaFoldDB" id="A0A6J5D3F8"/>
<gene>
    <name evidence="2" type="ORF">LMG29739_00580</name>
</gene>
<keyword evidence="3" id="KW-1185">Reference proteome</keyword>
<name>A0A6J5D3F8_9BURK</name>
<keyword evidence="1" id="KW-0472">Membrane</keyword>
<proteinExistence type="predicted"/>
<dbReference type="Proteomes" id="UP000494329">
    <property type="component" value="Unassembled WGS sequence"/>
</dbReference>
<evidence type="ECO:0000313" key="3">
    <source>
        <dbReference type="Proteomes" id="UP000494329"/>
    </source>
</evidence>
<keyword evidence="1" id="KW-0812">Transmembrane</keyword>
<keyword evidence="1" id="KW-1133">Transmembrane helix</keyword>
<accession>A0A6J5D3F8</accession>